<dbReference type="InterPro" id="IPR008197">
    <property type="entry name" value="WAP_dom"/>
</dbReference>
<accession>A0A085NT05</accession>
<protein>
    <recommendedName>
        <fullName evidence="1">WAP domain-containing protein</fullName>
    </recommendedName>
</protein>
<dbReference type="InterPro" id="IPR036645">
    <property type="entry name" value="Elafin-like_sf"/>
</dbReference>
<evidence type="ECO:0000313" key="2">
    <source>
        <dbReference type="EMBL" id="KFD72601.1"/>
    </source>
</evidence>
<dbReference type="AlphaFoldDB" id="A0A085NT05"/>
<feature type="domain" description="WAP" evidence="1">
    <location>
        <begin position="282"/>
        <end position="326"/>
    </location>
</feature>
<evidence type="ECO:0000259" key="1">
    <source>
        <dbReference type="SMART" id="SM00217"/>
    </source>
</evidence>
<proteinExistence type="predicted"/>
<sequence>MIETFVGEVSSSAAGLLAQTRETTLLHSLLVIQTQPCSVRFCVRSFEFNKKPYFSRMSRSTGRALLLFTCALCAITCLHVKCVPLCAHDEIPCGAKQKFSAIRKSEVNVKANRSWARDGTLSVSISQSLHDRAEEITSNLTFVKGRQSAKEVCPDGTNPLKYCCRSHCPFGYYCFYGVCCKHLKPGTCPSSFASTGVPAGPPCDNDLECPWKLKCCEVNNNTRCVFPDKNNGLMGTIPQPPAALNEFSGNCPDGSYPLKHCTPNGCPVGYYCHYDLCCQHTKPGSCPWKLPNGVGAAGPPCDSDIDCSYNLKCCQINGRSRCVFPYGYSGGTVGVNAPATGPVAQAPGMVPGVPVASPVVAPPAVPVAAPAVPVAAPAVPVASPALQYGYEMYGPPMMVDPYMGGGYLGYGDYGMFAGYGGIYG</sequence>
<dbReference type="SMART" id="SM00217">
    <property type="entry name" value="WAP"/>
    <property type="match status" value="2"/>
</dbReference>
<dbReference type="GO" id="GO:0030414">
    <property type="term" value="F:peptidase inhibitor activity"/>
    <property type="evidence" value="ECO:0007669"/>
    <property type="project" value="InterPro"/>
</dbReference>
<dbReference type="Gene3D" id="4.10.75.10">
    <property type="entry name" value="Elafin-like"/>
    <property type="match status" value="2"/>
</dbReference>
<feature type="domain" description="WAP" evidence="1">
    <location>
        <begin position="184"/>
        <end position="228"/>
    </location>
</feature>
<dbReference type="EMBL" id="KL367476">
    <property type="protein sequence ID" value="KFD72601.1"/>
    <property type="molecule type" value="Genomic_DNA"/>
</dbReference>
<dbReference type="SUPFAM" id="SSF57256">
    <property type="entry name" value="Elafin-like"/>
    <property type="match status" value="2"/>
</dbReference>
<dbReference type="Proteomes" id="UP000030758">
    <property type="component" value="Unassembled WGS sequence"/>
</dbReference>
<name>A0A085NT05_9BILA</name>
<dbReference type="GO" id="GO:0005576">
    <property type="term" value="C:extracellular region"/>
    <property type="evidence" value="ECO:0007669"/>
    <property type="project" value="InterPro"/>
</dbReference>
<reference evidence="2" key="1">
    <citation type="journal article" date="2014" name="Nat. Genet.">
        <title>Genome and transcriptome of the porcine whipworm Trichuris suis.</title>
        <authorList>
            <person name="Jex A.R."/>
            <person name="Nejsum P."/>
            <person name="Schwarz E.M."/>
            <person name="Hu L."/>
            <person name="Young N.D."/>
            <person name="Hall R.S."/>
            <person name="Korhonen P.K."/>
            <person name="Liao S."/>
            <person name="Thamsborg S."/>
            <person name="Xia J."/>
            <person name="Xu P."/>
            <person name="Wang S."/>
            <person name="Scheerlinck J.P."/>
            <person name="Hofmann A."/>
            <person name="Sternberg P.W."/>
            <person name="Wang J."/>
            <person name="Gasser R.B."/>
        </authorList>
    </citation>
    <scope>NUCLEOTIDE SEQUENCE [LARGE SCALE GENOMIC DNA]</scope>
    <source>
        <strain evidence="2">DCEP-RM93F</strain>
    </source>
</reference>
<dbReference type="InterPro" id="IPR006150">
    <property type="entry name" value="Cys_repeat_1"/>
</dbReference>
<organism evidence="2">
    <name type="scientific">Trichuris suis</name>
    <name type="common">pig whipworm</name>
    <dbReference type="NCBI Taxonomy" id="68888"/>
    <lineage>
        <taxon>Eukaryota</taxon>
        <taxon>Metazoa</taxon>
        <taxon>Ecdysozoa</taxon>
        <taxon>Nematoda</taxon>
        <taxon>Enoplea</taxon>
        <taxon>Dorylaimia</taxon>
        <taxon>Trichinellida</taxon>
        <taxon>Trichuridae</taxon>
        <taxon>Trichuris</taxon>
    </lineage>
</organism>
<dbReference type="SMART" id="SM00289">
    <property type="entry name" value="WR1"/>
    <property type="match status" value="2"/>
</dbReference>
<gene>
    <name evidence="2" type="ORF">M514_01723</name>
</gene>
<dbReference type="Pfam" id="PF00095">
    <property type="entry name" value="WAP"/>
    <property type="match status" value="2"/>
</dbReference>